<reference evidence="2" key="1">
    <citation type="journal article" date="2022" name="bioRxiv">
        <title>Sequencing and chromosome-scale assembly of the giantPleurodeles waltlgenome.</title>
        <authorList>
            <person name="Brown T."/>
            <person name="Elewa A."/>
            <person name="Iarovenko S."/>
            <person name="Subramanian E."/>
            <person name="Araus A.J."/>
            <person name="Petzold A."/>
            <person name="Susuki M."/>
            <person name="Suzuki K.-i.T."/>
            <person name="Hayashi T."/>
            <person name="Toyoda A."/>
            <person name="Oliveira C."/>
            <person name="Osipova E."/>
            <person name="Leigh N.D."/>
            <person name="Simon A."/>
            <person name="Yun M.H."/>
        </authorList>
    </citation>
    <scope>NUCLEOTIDE SEQUENCE</scope>
    <source>
        <strain evidence="2">20211129_DDA</strain>
        <tissue evidence="2">Liver</tissue>
    </source>
</reference>
<name>A0AAV7M8I2_PLEWA</name>
<dbReference type="Proteomes" id="UP001066276">
    <property type="component" value="Chromosome 10"/>
</dbReference>
<feature type="domain" description="Reverse transcriptase" evidence="1">
    <location>
        <begin position="81"/>
        <end position="173"/>
    </location>
</feature>
<organism evidence="2 3">
    <name type="scientific">Pleurodeles waltl</name>
    <name type="common">Iberian ribbed newt</name>
    <dbReference type="NCBI Taxonomy" id="8319"/>
    <lineage>
        <taxon>Eukaryota</taxon>
        <taxon>Metazoa</taxon>
        <taxon>Chordata</taxon>
        <taxon>Craniata</taxon>
        <taxon>Vertebrata</taxon>
        <taxon>Euteleostomi</taxon>
        <taxon>Amphibia</taxon>
        <taxon>Batrachia</taxon>
        <taxon>Caudata</taxon>
        <taxon>Salamandroidea</taxon>
        <taxon>Salamandridae</taxon>
        <taxon>Pleurodelinae</taxon>
        <taxon>Pleurodeles</taxon>
    </lineage>
</organism>
<accession>A0AAV7M8I2</accession>
<evidence type="ECO:0000259" key="1">
    <source>
        <dbReference type="Pfam" id="PF00078"/>
    </source>
</evidence>
<protein>
    <recommendedName>
        <fullName evidence="1">Reverse transcriptase domain-containing protein</fullName>
    </recommendedName>
</protein>
<dbReference type="InterPro" id="IPR000477">
    <property type="entry name" value="RT_dom"/>
</dbReference>
<keyword evidence="3" id="KW-1185">Reference proteome</keyword>
<comment type="caution">
    <text evidence="2">The sequence shown here is derived from an EMBL/GenBank/DDBJ whole genome shotgun (WGS) entry which is preliminary data.</text>
</comment>
<sequence length="182" mass="20494">MEVVSVLDLRGQTRPKPIELDEIQQALGQMAHNKAPGGSSLTAEYYQILQTLMPYLEMLQEAYERGRLPESQREAIIVVLHKKGRDPLDVRSYRPLSLLNSDCKLLIKVLANRLLPLMPTLVHPDQSGFIPGPSTFTNIRCLLRLIAETPELDQTQTAVSLDVEKAFDRLGWPHMGFGNAFM</sequence>
<proteinExistence type="predicted"/>
<dbReference type="Pfam" id="PF00078">
    <property type="entry name" value="RVT_1"/>
    <property type="match status" value="1"/>
</dbReference>
<dbReference type="EMBL" id="JANPWB010000014">
    <property type="protein sequence ID" value="KAJ1100080.1"/>
    <property type="molecule type" value="Genomic_DNA"/>
</dbReference>
<evidence type="ECO:0000313" key="2">
    <source>
        <dbReference type="EMBL" id="KAJ1100080.1"/>
    </source>
</evidence>
<dbReference type="AlphaFoldDB" id="A0AAV7M8I2"/>
<dbReference type="PANTHER" id="PTHR19446">
    <property type="entry name" value="REVERSE TRANSCRIPTASES"/>
    <property type="match status" value="1"/>
</dbReference>
<dbReference type="CDD" id="cd01650">
    <property type="entry name" value="RT_nLTR_like"/>
    <property type="match status" value="1"/>
</dbReference>
<gene>
    <name evidence="2" type="ORF">NDU88_005169</name>
</gene>
<evidence type="ECO:0000313" key="3">
    <source>
        <dbReference type="Proteomes" id="UP001066276"/>
    </source>
</evidence>